<dbReference type="AlphaFoldDB" id="A0AA39SM95"/>
<dbReference type="Proteomes" id="UP001168877">
    <property type="component" value="Unassembled WGS sequence"/>
</dbReference>
<evidence type="ECO:0000313" key="2">
    <source>
        <dbReference type="EMBL" id="KAK0595836.1"/>
    </source>
</evidence>
<accession>A0AA39SM95</accession>
<dbReference type="EMBL" id="JAUESC010000004">
    <property type="protein sequence ID" value="KAK0595836.1"/>
    <property type="molecule type" value="Genomic_DNA"/>
</dbReference>
<feature type="compositionally biased region" description="Acidic residues" evidence="1">
    <location>
        <begin position="347"/>
        <end position="356"/>
    </location>
</feature>
<gene>
    <name evidence="2" type="ORF">LWI29_010433</name>
</gene>
<sequence length="356" mass="40341">MKWLRLINLYALAKKKRKKLLAIDLNEARTCICEINVTSKLSLIPMYKRPKEFVFLDLDIESRHIYNSLRSITKETKAIAFVIGHHVPSVDDAPSSSFDPLESKGYSIRQCIRELDNTHHEFGYMPPKEQCFTLVSDRDATKMGWRLVKDLHKEEGIDLDALDNDACAAMHFGPPRPSPSIPSATTTATTHTSFGATLAAIARVHILRLVENTYVQLSTTDNGAKLEYHVRRLSPETLSTLRESQRKAKITKNSNDITSIYVDKDSIGFDWLSSGWLAEKRITSGESYHWTEPRKDVVEKRDVIMSFRARAIARARARAKTAEIDVSPPEIEIGEIKKEEEELGAKEEEESLVEAN</sequence>
<evidence type="ECO:0000256" key="1">
    <source>
        <dbReference type="SAM" id="MobiDB-lite"/>
    </source>
</evidence>
<feature type="compositionally biased region" description="Basic and acidic residues" evidence="1">
    <location>
        <begin position="334"/>
        <end position="346"/>
    </location>
</feature>
<feature type="region of interest" description="Disordered" evidence="1">
    <location>
        <begin position="332"/>
        <end position="356"/>
    </location>
</feature>
<keyword evidence="3" id="KW-1185">Reference proteome</keyword>
<reference evidence="2" key="2">
    <citation type="submission" date="2023-06" db="EMBL/GenBank/DDBJ databases">
        <authorList>
            <person name="Swenson N.G."/>
            <person name="Wegrzyn J.L."/>
            <person name="Mcevoy S.L."/>
        </authorList>
    </citation>
    <scope>NUCLEOTIDE SEQUENCE</scope>
    <source>
        <strain evidence="2">NS2018</strain>
        <tissue evidence="2">Leaf</tissue>
    </source>
</reference>
<reference evidence="2" key="1">
    <citation type="journal article" date="2022" name="Plant J.">
        <title>Strategies of tolerance reflected in two North American maple genomes.</title>
        <authorList>
            <person name="McEvoy S.L."/>
            <person name="Sezen U.U."/>
            <person name="Trouern-Trend A."/>
            <person name="McMahon S.M."/>
            <person name="Schaberg P.G."/>
            <person name="Yang J."/>
            <person name="Wegrzyn J.L."/>
            <person name="Swenson N.G."/>
        </authorList>
    </citation>
    <scope>NUCLEOTIDE SEQUENCE</scope>
    <source>
        <strain evidence="2">NS2018</strain>
    </source>
</reference>
<proteinExistence type="predicted"/>
<protein>
    <submittedName>
        <fullName evidence="2">Uncharacterized protein</fullName>
    </submittedName>
</protein>
<organism evidence="2 3">
    <name type="scientific">Acer saccharum</name>
    <name type="common">Sugar maple</name>
    <dbReference type="NCBI Taxonomy" id="4024"/>
    <lineage>
        <taxon>Eukaryota</taxon>
        <taxon>Viridiplantae</taxon>
        <taxon>Streptophyta</taxon>
        <taxon>Embryophyta</taxon>
        <taxon>Tracheophyta</taxon>
        <taxon>Spermatophyta</taxon>
        <taxon>Magnoliopsida</taxon>
        <taxon>eudicotyledons</taxon>
        <taxon>Gunneridae</taxon>
        <taxon>Pentapetalae</taxon>
        <taxon>rosids</taxon>
        <taxon>malvids</taxon>
        <taxon>Sapindales</taxon>
        <taxon>Sapindaceae</taxon>
        <taxon>Hippocastanoideae</taxon>
        <taxon>Acereae</taxon>
        <taxon>Acer</taxon>
    </lineage>
</organism>
<evidence type="ECO:0000313" key="3">
    <source>
        <dbReference type="Proteomes" id="UP001168877"/>
    </source>
</evidence>
<name>A0AA39SM95_ACESA</name>
<comment type="caution">
    <text evidence="2">The sequence shown here is derived from an EMBL/GenBank/DDBJ whole genome shotgun (WGS) entry which is preliminary data.</text>
</comment>